<feature type="coiled-coil region" evidence="1">
    <location>
        <begin position="190"/>
        <end position="234"/>
    </location>
</feature>
<dbReference type="AlphaFoldDB" id="G0U0E6"/>
<evidence type="ECO:0000313" key="2">
    <source>
        <dbReference type="EMBL" id="CCC49544.1"/>
    </source>
</evidence>
<gene>
    <name evidence="2" type="ORF">TVY486_0801530</name>
</gene>
<feature type="coiled-coil region" evidence="1">
    <location>
        <begin position="87"/>
        <end position="135"/>
    </location>
</feature>
<reference evidence="2" key="1">
    <citation type="journal article" date="2012" name="Proc. Natl. Acad. Sci. U.S.A.">
        <title>Antigenic diversity is generated by distinct evolutionary mechanisms in African trypanosome species.</title>
        <authorList>
            <person name="Jackson A.P."/>
            <person name="Berry A."/>
            <person name="Aslett M."/>
            <person name="Allison H.C."/>
            <person name="Burton P."/>
            <person name="Vavrova-Anderson J."/>
            <person name="Brown R."/>
            <person name="Browne H."/>
            <person name="Corton N."/>
            <person name="Hauser H."/>
            <person name="Gamble J."/>
            <person name="Gilderthorp R."/>
            <person name="Marcello L."/>
            <person name="McQuillan J."/>
            <person name="Otto T.D."/>
            <person name="Quail M.A."/>
            <person name="Sanders M.J."/>
            <person name="van Tonder A."/>
            <person name="Ginger M.L."/>
            <person name="Field M.C."/>
            <person name="Barry J.D."/>
            <person name="Hertz-Fowler C."/>
            <person name="Berriman M."/>
        </authorList>
    </citation>
    <scope>NUCLEOTIDE SEQUENCE</scope>
    <source>
        <strain evidence="2">Y486</strain>
    </source>
</reference>
<accession>G0U0E6</accession>
<sequence>MSESEAVVVHEGPVNASALLEERRSQVRNLELQLMRKEAELRRAQEEQVLLKELQAVNAVTLRKRQKHQTEETDGRLKIAQDSLEEVYHLESEIKMENRRTEELQKEANITSFRMSEMEKDIEDMENRTAAVKRATYWDQSKNFGRTVVNVTSDWMNKKRSLTALHEEQSTVKGITSLLDERAEHISKKLEMQKEKAMELVAAQKKLREKSIEYESLLEELRSFERLSKKKERLLDSAGSKPDNDYKTLKIIEGDKKVLYCTLSKLQESSVRNSKSILSLEVRLRQLETKLEAVNLFLQQVFADMADEDEQIENIPEDATEVTLEQFEDICRELELSRTTLLQRDDQLDASDAKVEQLERKTSILENAIASHAVSAQLEVKGKERDFETLMMHVDYMTAEFNEEYARLTRENAELMTKLGKC</sequence>
<protein>
    <submittedName>
        <fullName evidence="2">Uncharacterized protein</fullName>
    </submittedName>
</protein>
<name>G0U0E6_TRYVY</name>
<organism evidence="2">
    <name type="scientific">Trypanosoma vivax (strain Y486)</name>
    <dbReference type="NCBI Taxonomy" id="1055687"/>
    <lineage>
        <taxon>Eukaryota</taxon>
        <taxon>Discoba</taxon>
        <taxon>Euglenozoa</taxon>
        <taxon>Kinetoplastea</taxon>
        <taxon>Metakinetoplastina</taxon>
        <taxon>Trypanosomatida</taxon>
        <taxon>Trypanosomatidae</taxon>
        <taxon>Trypanosoma</taxon>
        <taxon>Duttonella</taxon>
    </lineage>
</organism>
<feature type="coiled-coil region" evidence="1">
    <location>
        <begin position="20"/>
        <end position="54"/>
    </location>
</feature>
<dbReference type="VEuPathDB" id="TriTrypDB:TvY486_0801530"/>
<proteinExistence type="predicted"/>
<dbReference type="EMBL" id="HE573024">
    <property type="protein sequence ID" value="CCC49544.1"/>
    <property type="molecule type" value="Genomic_DNA"/>
</dbReference>
<keyword evidence="1" id="KW-0175">Coiled coil</keyword>
<evidence type="ECO:0000256" key="1">
    <source>
        <dbReference type="SAM" id="Coils"/>
    </source>
</evidence>
<dbReference type="OMA" id="RQANTRY"/>